<evidence type="ECO:0000313" key="3">
    <source>
        <dbReference type="EMBL" id="MBP2366950.1"/>
    </source>
</evidence>
<evidence type="ECO:0000313" key="4">
    <source>
        <dbReference type="Proteomes" id="UP001519295"/>
    </source>
</evidence>
<reference evidence="3 4" key="1">
    <citation type="submission" date="2021-03" db="EMBL/GenBank/DDBJ databases">
        <title>Sequencing the genomes of 1000 actinobacteria strains.</title>
        <authorList>
            <person name="Klenk H.-P."/>
        </authorList>
    </citation>
    <scope>NUCLEOTIDE SEQUENCE [LARGE SCALE GENOMIC DNA]</scope>
    <source>
        <strain evidence="3 4">DSM 45256</strain>
    </source>
</reference>
<dbReference type="EMBL" id="JAGINU010000001">
    <property type="protein sequence ID" value="MBP2366950.1"/>
    <property type="molecule type" value="Genomic_DNA"/>
</dbReference>
<comment type="caution">
    <text evidence="3">The sequence shown here is derived from an EMBL/GenBank/DDBJ whole genome shotgun (WGS) entry which is preliminary data.</text>
</comment>
<dbReference type="InterPro" id="IPR051691">
    <property type="entry name" value="Metab_Enz_Cyan_OpOx_G3PDH"/>
</dbReference>
<evidence type="ECO:0000259" key="2">
    <source>
        <dbReference type="Pfam" id="PF07992"/>
    </source>
</evidence>
<protein>
    <submittedName>
        <fullName evidence="3">Thioredoxin reductase</fullName>
    </submittedName>
</protein>
<feature type="domain" description="FAD/NAD(P)-binding" evidence="2">
    <location>
        <begin position="8"/>
        <end position="307"/>
    </location>
</feature>
<dbReference type="InterPro" id="IPR023753">
    <property type="entry name" value="FAD/NAD-binding_dom"/>
</dbReference>
<evidence type="ECO:0000256" key="1">
    <source>
        <dbReference type="ARBA" id="ARBA00023002"/>
    </source>
</evidence>
<accession>A0ABS4VSP9</accession>
<name>A0ABS4VSP9_9PSEU</name>
<dbReference type="InterPro" id="IPR036188">
    <property type="entry name" value="FAD/NAD-bd_sf"/>
</dbReference>
<proteinExistence type="predicted"/>
<dbReference type="Proteomes" id="UP001519295">
    <property type="component" value="Unassembled WGS sequence"/>
</dbReference>
<organism evidence="3 4">
    <name type="scientific">Pseudonocardia parietis</name>
    <dbReference type="NCBI Taxonomy" id="570936"/>
    <lineage>
        <taxon>Bacteria</taxon>
        <taxon>Bacillati</taxon>
        <taxon>Actinomycetota</taxon>
        <taxon>Actinomycetes</taxon>
        <taxon>Pseudonocardiales</taxon>
        <taxon>Pseudonocardiaceae</taxon>
        <taxon>Pseudonocardia</taxon>
    </lineage>
</organism>
<dbReference type="PANTHER" id="PTHR42949">
    <property type="entry name" value="ANAEROBIC GLYCEROL-3-PHOSPHATE DEHYDROGENASE SUBUNIT B"/>
    <property type="match status" value="1"/>
</dbReference>
<keyword evidence="4" id="KW-1185">Reference proteome</keyword>
<dbReference type="RefSeq" id="WP_210027043.1">
    <property type="nucleotide sequence ID" value="NZ_JAGINU010000001.1"/>
</dbReference>
<gene>
    <name evidence="3" type="ORF">JOF36_002646</name>
</gene>
<dbReference type="SUPFAM" id="SSF51905">
    <property type="entry name" value="FAD/NAD(P)-binding domain"/>
    <property type="match status" value="1"/>
</dbReference>
<dbReference type="Gene3D" id="3.50.50.60">
    <property type="entry name" value="FAD/NAD(P)-binding domain"/>
    <property type="match status" value="2"/>
</dbReference>
<dbReference type="PRINTS" id="PR00368">
    <property type="entry name" value="FADPNR"/>
</dbReference>
<dbReference type="PANTHER" id="PTHR42949:SF3">
    <property type="entry name" value="ANAEROBIC GLYCEROL-3-PHOSPHATE DEHYDROGENASE SUBUNIT B"/>
    <property type="match status" value="1"/>
</dbReference>
<keyword evidence="1" id="KW-0560">Oxidoreductase</keyword>
<dbReference type="PRINTS" id="PR00469">
    <property type="entry name" value="PNDRDTASEII"/>
</dbReference>
<sequence>MSAGTDVDVAVIGAGPAGLAAAKELASRTSARVAVLEREPDAGGIPRHSDHLGYGLRDRRTFTSGPRYARRLVNDAVAAGAEVLTRTMVTDWDDDGADGIGMNVTGPAGRRRVRARAVILATGARERPRPARMIPGDRPAGVLTTGELQNKVHLHHQEIGTRAVVVGAELVSWSAVMTLREAGCRTEALVTHHPRPESYGIVNVVGRVAFRTRVAVGSRVTRVLGRGRVSGVEIEDLGTGRRRVVACDTVVFTGDWVPDHELARSAGITLDRGTRGPLVDAAGRTDRPGIFAAGNLVHPVDTADVAALAGVHVAGSVARHLAGSLGPEGPTVPLVADEPIRWVSPGLHRPGLPAPARARIEAWVHELVRVPRITVTQDGRVLTRRRLPWPAAPGRVFRIPWDVLDGVDPAAGPVHLSL</sequence>
<dbReference type="Pfam" id="PF07992">
    <property type="entry name" value="Pyr_redox_2"/>
    <property type="match status" value="1"/>
</dbReference>